<dbReference type="InterPro" id="IPR019734">
    <property type="entry name" value="TPR_rpt"/>
</dbReference>
<dbReference type="SUPFAM" id="SSF48452">
    <property type="entry name" value="TPR-like"/>
    <property type="match status" value="1"/>
</dbReference>
<comment type="caution">
    <text evidence="4">The sequence shown here is derived from an EMBL/GenBank/DDBJ whole genome shotgun (WGS) entry which is preliminary data.</text>
</comment>
<dbReference type="PANTHER" id="PTHR46423:SF1">
    <property type="entry name" value="RNA POLYMERASE II-ASSOCIATED PROTEIN 3"/>
    <property type="match status" value="1"/>
</dbReference>
<dbReference type="PANTHER" id="PTHR46423">
    <property type="entry name" value="RNA POLYMERASE II-ASSOCIATED PROTEIN 3"/>
    <property type="match status" value="1"/>
</dbReference>
<dbReference type="GO" id="GO:0101031">
    <property type="term" value="C:protein folding chaperone complex"/>
    <property type="evidence" value="ECO:0007669"/>
    <property type="project" value="TreeGrafter"/>
</dbReference>
<dbReference type="PROSITE" id="PS50005">
    <property type="entry name" value="TPR"/>
    <property type="match status" value="2"/>
</dbReference>
<reference evidence="4" key="1">
    <citation type="submission" date="2021-08" db="EMBL/GenBank/DDBJ databases">
        <authorList>
            <person name="Misof B."/>
            <person name="Oliver O."/>
            <person name="Podsiadlowski L."/>
            <person name="Donath A."/>
            <person name="Peters R."/>
            <person name="Mayer C."/>
            <person name="Rust J."/>
            <person name="Gunkel S."/>
            <person name="Lesny P."/>
            <person name="Martin S."/>
            <person name="Oeyen J.P."/>
            <person name="Petersen M."/>
            <person name="Panagiotis P."/>
            <person name="Wilbrandt J."/>
            <person name="Tanja T."/>
        </authorList>
    </citation>
    <scope>NUCLEOTIDE SEQUENCE</scope>
    <source>
        <strain evidence="4">GBR_01_08_01A</strain>
        <tissue evidence="4">Thorax + abdomen</tissue>
    </source>
</reference>
<gene>
    <name evidence="4" type="ORF">KPH14_005805</name>
</gene>
<keyword evidence="5" id="KW-1185">Reference proteome</keyword>
<feature type="repeat" description="TPR" evidence="2">
    <location>
        <begin position="123"/>
        <end position="156"/>
    </location>
</feature>
<dbReference type="Proteomes" id="UP001258017">
    <property type="component" value="Unassembled WGS sequence"/>
</dbReference>
<organism evidence="4 5">
    <name type="scientific">Odynerus spinipes</name>
    <dbReference type="NCBI Taxonomy" id="1348599"/>
    <lineage>
        <taxon>Eukaryota</taxon>
        <taxon>Metazoa</taxon>
        <taxon>Ecdysozoa</taxon>
        <taxon>Arthropoda</taxon>
        <taxon>Hexapoda</taxon>
        <taxon>Insecta</taxon>
        <taxon>Pterygota</taxon>
        <taxon>Neoptera</taxon>
        <taxon>Endopterygota</taxon>
        <taxon>Hymenoptera</taxon>
        <taxon>Apocrita</taxon>
        <taxon>Aculeata</taxon>
        <taxon>Vespoidea</taxon>
        <taxon>Vespidae</taxon>
        <taxon>Eumeninae</taxon>
        <taxon>Odynerus</taxon>
    </lineage>
</organism>
<keyword evidence="1 2" id="KW-0802">TPR repeat</keyword>
<proteinExistence type="predicted"/>
<evidence type="ECO:0000256" key="3">
    <source>
        <dbReference type="SAM" id="MobiDB-lite"/>
    </source>
</evidence>
<feature type="region of interest" description="Disordered" evidence="3">
    <location>
        <begin position="36"/>
        <end position="73"/>
    </location>
</feature>
<reference evidence="4" key="2">
    <citation type="journal article" date="2023" name="Commun. Biol.">
        <title>Intrasexual cuticular hydrocarbon dimorphism in a wasp sheds light on hydrocarbon biosynthesis genes in Hymenoptera.</title>
        <authorList>
            <person name="Moris V.C."/>
            <person name="Podsiadlowski L."/>
            <person name="Martin S."/>
            <person name="Oeyen J.P."/>
            <person name="Donath A."/>
            <person name="Petersen M."/>
            <person name="Wilbrandt J."/>
            <person name="Misof B."/>
            <person name="Liedtke D."/>
            <person name="Thamm M."/>
            <person name="Scheiner R."/>
            <person name="Schmitt T."/>
            <person name="Niehuis O."/>
        </authorList>
    </citation>
    <scope>NUCLEOTIDE SEQUENCE</scope>
    <source>
        <strain evidence="4">GBR_01_08_01A</strain>
    </source>
</reference>
<evidence type="ECO:0000256" key="2">
    <source>
        <dbReference type="PROSITE-ProRule" id="PRU00339"/>
    </source>
</evidence>
<dbReference type="EMBL" id="JAIFRP010004406">
    <property type="protein sequence ID" value="KAK2576474.1"/>
    <property type="molecule type" value="Genomic_DNA"/>
</dbReference>
<evidence type="ECO:0000313" key="4">
    <source>
        <dbReference type="EMBL" id="KAK2576474.1"/>
    </source>
</evidence>
<name>A0AAD9RB97_9HYME</name>
<dbReference type="InterPro" id="IPR051966">
    <property type="entry name" value="RPAP3"/>
</dbReference>
<protein>
    <recommendedName>
        <fullName evidence="6">RNA polymerase II-associated protein 3</fullName>
    </recommendedName>
</protein>
<feature type="repeat" description="TPR" evidence="2">
    <location>
        <begin position="191"/>
        <end position="224"/>
    </location>
</feature>
<dbReference type="Gene3D" id="1.25.40.10">
    <property type="entry name" value="Tetratricopeptide repeat domain"/>
    <property type="match status" value="1"/>
</dbReference>
<evidence type="ECO:0000256" key="1">
    <source>
        <dbReference type="ARBA" id="ARBA00022803"/>
    </source>
</evidence>
<accession>A0AAD9RB97</accession>
<dbReference type="SMART" id="SM00028">
    <property type="entry name" value="TPR"/>
    <property type="match status" value="3"/>
</dbReference>
<dbReference type="AlphaFoldDB" id="A0AAD9RB97"/>
<dbReference type="InterPro" id="IPR011990">
    <property type="entry name" value="TPR-like_helical_dom_sf"/>
</dbReference>
<sequence length="363" mass="42216">MSVDKSILLQKQVKDNSEDLQSAFLDLSNWEAEMKRKDQELRGQNSNQVLPPVRSKKKKTTQKPTTKEEKCSTNTKRIKSGDYSAWDKFDVEKACKEIDKADSSEESEEELNEEALKKKHDIATEHKQKGNVFVQQKEWDKAISCYSEAIKHFPYDAVFYANRALCHLKKDNLYSAESDCSSAIQLDSEYLKAYHRRATARIELKQYKEAKQDVEKILKLEPSNKEAQTMLAQINKKLEAAKPIVISEEVGTEKTSIEKKIGEKMWKSNDKISKEVNNKEIEKNIENKTIKTGMKYMPIPDWLPEKDNVEIVEPIVKPPHLQSKKPMKRIKTLLEYCKNIENKSQEEIEELYKAYEIEYQTNL</sequence>
<evidence type="ECO:0008006" key="6">
    <source>
        <dbReference type="Google" id="ProtNLM"/>
    </source>
</evidence>
<evidence type="ECO:0000313" key="5">
    <source>
        <dbReference type="Proteomes" id="UP001258017"/>
    </source>
</evidence>